<gene>
    <name evidence="2" type="ORF">EVG20_g1608</name>
</gene>
<feature type="compositionally biased region" description="Low complexity" evidence="1">
    <location>
        <begin position="97"/>
        <end position="108"/>
    </location>
</feature>
<accession>A0A4Y9ZC44</accession>
<feature type="compositionally biased region" description="Basic and acidic residues" evidence="1">
    <location>
        <begin position="134"/>
        <end position="144"/>
    </location>
</feature>
<evidence type="ECO:0000256" key="1">
    <source>
        <dbReference type="SAM" id="MobiDB-lite"/>
    </source>
</evidence>
<feature type="compositionally biased region" description="Basic residues" evidence="1">
    <location>
        <begin position="80"/>
        <end position="93"/>
    </location>
</feature>
<evidence type="ECO:0000313" key="2">
    <source>
        <dbReference type="EMBL" id="TFY71393.1"/>
    </source>
</evidence>
<proteinExistence type="predicted"/>
<comment type="caution">
    <text evidence="2">The sequence shown here is derived from an EMBL/GenBank/DDBJ whole genome shotgun (WGS) entry which is preliminary data.</text>
</comment>
<reference evidence="2 3" key="1">
    <citation type="submission" date="2019-02" db="EMBL/GenBank/DDBJ databases">
        <title>Genome sequencing of the rare red list fungi Dentipellis fragilis.</title>
        <authorList>
            <person name="Buettner E."/>
            <person name="Kellner H."/>
        </authorList>
    </citation>
    <scope>NUCLEOTIDE SEQUENCE [LARGE SCALE GENOMIC DNA]</scope>
    <source>
        <strain evidence="2 3">DSM 105465</strain>
    </source>
</reference>
<dbReference type="Proteomes" id="UP000298327">
    <property type="component" value="Unassembled WGS sequence"/>
</dbReference>
<dbReference type="AlphaFoldDB" id="A0A4Y9ZC44"/>
<name>A0A4Y9ZC44_9AGAM</name>
<feature type="region of interest" description="Disordered" evidence="1">
    <location>
        <begin position="1"/>
        <end position="21"/>
    </location>
</feature>
<sequence>MNERVGEKDGDPQWSSVLLQGTLAPTSEDEVHFQRFAKQSWTVQRYRCRLHEALDSESKKSKIKYDKLIDGGEIELSRGRAARPRRSCPRRERKGLSTASTSTSTSPTEDGGRDAKTNVVADSATLTPPRHCTIYRDGDAESKERKKFRTEMVGLGWEGGGSRHKKEAAASKLNALPEKMVKATRTVSKA</sequence>
<evidence type="ECO:0000313" key="3">
    <source>
        <dbReference type="Proteomes" id="UP000298327"/>
    </source>
</evidence>
<feature type="region of interest" description="Disordered" evidence="1">
    <location>
        <begin position="74"/>
        <end position="144"/>
    </location>
</feature>
<keyword evidence="3" id="KW-1185">Reference proteome</keyword>
<dbReference type="EMBL" id="SEOQ01000053">
    <property type="protein sequence ID" value="TFY71393.1"/>
    <property type="molecule type" value="Genomic_DNA"/>
</dbReference>
<feature type="compositionally biased region" description="Basic and acidic residues" evidence="1">
    <location>
        <begin position="1"/>
        <end position="11"/>
    </location>
</feature>
<organism evidence="2 3">
    <name type="scientific">Dentipellis fragilis</name>
    <dbReference type="NCBI Taxonomy" id="205917"/>
    <lineage>
        <taxon>Eukaryota</taxon>
        <taxon>Fungi</taxon>
        <taxon>Dikarya</taxon>
        <taxon>Basidiomycota</taxon>
        <taxon>Agaricomycotina</taxon>
        <taxon>Agaricomycetes</taxon>
        <taxon>Russulales</taxon>
        <taxon>Hericiaceae</taxon>
        <taxon>Dentipellis</taxon>
    </lineage>
</organism>
<protein>
    <submittedName>
        <fullName evidence="2">Uncharacterized protein</fullName>
    </submittedName>
</protein>